<comment type="caution">
    <text evidence="1">The sequence shown here is derived from an EMBL/GenBank/DDBJ whole genome shotgun (WGS) entry which is preliminary data.</text>
</comment>
<name>A0ABW5FXG0_9PSEU</name>
<keyword evidence="2" id="KW-1185">Reference proteome</keyword>
<dbReference type="RefSeq" id="WP_378267001.1">
    <property type="nucleotide sequence ID" value="NZ_JBHUKR010000009.1"/>
</dbReference>
<dbReference type="EMBL" id="JBHUKR010000009">
    <property type="protein sequence ID" value="MFD2418889.1"/>
    <property type="molecule type" value="Genomic_DNA"/>
</dbReference>
<evidence type="ECO:0000313" key="2">
    <source>
        <dbReference type="Proteomes" id="UP001597417"/>
    </source>
</evidence>
<accession>A0ABW5FXG0</accession>
<gene>
    <name evidence="1" type="ORF">ACFSXZ_21400</name>
</gene>
<sequence length="79" mass="8323">MAGGFRPHDCSSCGNRVLAKKNSMKHTSIQWITDAVSGCPVFAEQAAAGTHTALLDTCERLSASIAEAARKGEFGVLDE</sequence>
<dbReference type="Proteomes" id="UP001597417">
    <property type="component" value="Unassembled WGS sequence"/>
</dbReference>
<reference evidence="2" key="1">
    <citation type="journal article" date="2019" name="Int. J. Syst. Evol. Microbiol.">
        <title>The Global Catalogue of Microorganisms (GCM) 10K type strain sequencing project: providing services to taxonomists for standard genome sequencing and annotation.</title>
        <authorList>
            <consortium name="The Broad Institute Genomics Platform"/>
            <consortium name="The Broad Institute Genome Sequencing Center for Infectious Disease"/>
            <person name="Wu L."/>
            <person name="Ma J."/>
        </authorList>
    </citation>
    <scope>NUCLEOTIDE SEQUENCE [LARGE SCALE GENOMIC DNA]</scope>
    <source>
        <strain evidence="2">CGMCC 4.7645</strain>
    </source>
</reference>
<organism evidence="1 2">
    <name type="scientific">Amycolatopsis pigmentata</name>
    <dbReference type="NCBI Taxonomy" id="450801"/>
    <lineage>
        <taxon>Bacteria</taxon>
        <taxon>Bacillati</taxon>
        <taxon>Actinomycetota</taxon>
        <taxon>Actinomycetes</taxon>
        <taxon>Pseudonocardiales</taxon>
        <taxon>Pseudonocardiaceae</taxon>
        <taxon>Amycolatopsis</taxon>
    </lineage>
</organism>
<proteinExistence type="predicted"/>
<evidence type="ECO:0000313" key="1">
    <source>
        <dbReference type="EMBL" id="MFD2418889.1"/>
    </source>
</evidence>
<protein>
    <submittedName>
        <fullName evidence="1">Uncharacterized protein</fullName>
    </submittedName>
</protein>